<reference evidence="1" key="1">
    <citation type="submission" date="2014-09" db="EMBL/GenBank/DDBJ databases">
        <authorList>
            <person name="Magalhaes I.L.F."/>
            <person name="Oliveira U."/>
            <person name="Santos F.R."/>
            <person name="Vidigal T.H.D.A."/>
            <person name="Brescovit A.D."/>
            <person name="Santos A.J."/>
        </authorList>
    </citation>
    <scope>NUCLEOTIDE SEQUENCE</scope>
    <source>
        <tissue evidence="1">Shoot tissue taken approximately 20 cm above the soil surface</tissue>
    </source>
</reference>
<sequence length="32" mass="3793">MQTKDHTPQHMSLANFSYHLSINYRVAENIVF</sequence>
<dbReference type="EMBL" id="GBRH01177170">
    <property type="protein sequence ID" value="JAE20726.1"/>
    <property type="molecule type" value="Transcribed_RNA"/>
</dbReference>
<protein>
    <submittedName>
        <fullName evidence="1">Uncharacterized protein</fullName>
    </submittedName>
</protein>
<evidence type="ECO:0000313" key="1">
    <source>
        <dbReference type="EMBL" id="JAE20726.1"/>
    </source>
</evidence>
<organism evidence="1">
    <name type="scientific">Arundo donax</name>
    <name type="common">Giant reed</name>
    <name type="synonym">Donax arundinaceus</name>
    <dbReference type="NCBI Taxonomy" id="35708"/>
    <lineage>
        <taxon>Eukaryota</taxon>
        <taxon>Viridiplantae</taxon>
        <taxon>Streptophyta</taxon>
        <taxon>Embryophyta</taxon>
        <taxon>Tracheophyta</taxon>
        <taxon>Spermatophyta</taxon>
        <taxon>Magnoliopsida</taxon>
        <taxon>Liliopsida</taxon>
        <taxon>Poales</taxon>
        <taxon>Poaceae</taxon>
        <taxon>PACMAD clade</taxon>
        <taxon>Arundinoideae</taxon>
        <taxon>Arundineae</taxon>
        <taxon>Arundo</taxon>
    </lineage>
</organism>
<dbReference type="AlphaFoldDB" id="A0A0A9GDU5"/>
<proteinExistence type="predicted"/>
<name>A0A0A9GDU5_ARUDO</name>
<accession>A0A0A9GDU5</accession>
<reference evidence="1" key="2">
    <citation type="journal article" date="2015" name="Data Brief">
        <title>Shoot transcriptome of the giant reed, Arundo donax.</title>
        <authorList>
            <person name="Barrero R.A."/>
            <person name="Guerrero F.D."/>
            <person name="Moolhuijzen P."/>
            <person name="Goolsby J.A."/>
            <person name="Tidwell J."/>
            <person name="Bellgard S.E."/>
            <person name="Bellgard M.I."/>
        </authorList>
    </citation>
    <scope>NUCLEOTIDE SEQUENCE</scope>
    <source>
        <tissue evidence="1">Shoot tissue taken approximately 20 cm above the soil surface</tissue>
    </source>
</reference>